<dbReference type="EMBL" id="CADCUZ010000077">
    <property type="protein sequence ID" value="CAA9417915.1"/>
    <property type="molecule type" value="Genomic_DNA"/>
</dbReference>
<sequence>MGRLLGRSRRRVERPAPDPALHARAASVVGRHAEERATLFERAERLAGKAGRLEAAGTPSESANNRADRAKEEVEAGLAALRASFVASEGAKGGAAFDREVGKRYPALGPKMQGQNA</sequence>
<evidence type="ECO:0000256" key="1">
    <source>
        <dbReference type="SAM" id="MobiDB-lite"/>
    </source>
</evidence>
<feature type="compositionally biased region" description="Basic residues" evidence="1">
    <location>
        <begin position="1"/>
        <end position="12"/>
    </location>
</feature>
<evidence type="ECO:0000313" key="2">
    <source>
        <dbReference type="EMBL" id="CAA9417915.1"/>
    </source>
</evidence>
<feature type="region of interest" description="Disordered" evidence="1">
    <location>
        <begin position="48"/>
        <end position="72"/>
    </location>
</feature>
<protein>
    <submittedName>
        <fullName evidence="2">Uncharacterized protein</fullName>
    </submittedName>
</protein>
<accession>A0A6J4PJS0</accession>
<proteinExistence type="predicted"/>
<name>A0A6J4PJS0_9ACTN</name>
<feature type="region of interest" description="Disordered" evidence="1">
    <location>
        <begin position="1"/>
        <end position="29"/>
    </location>
</feature>
<organism evidence="2">
    <name type="scientific">uncultured Rubrobacteraceae bacterium</name>
    <dbReference type="NCBI Taxonomy" id="349277"/>
    <lineage>
        <taxon>Bacteria</taxon>
        <taxon>Bacillati</taxon>
        <taxon>Actinomycetota</taxon>
        <taxon>Rubrobacteria</taxon>
        <taxon>Rubrobacterales</taxon>
        <taxon>Rubrobacteraceae</taxon>
        <taxon>environmental samples</taxon>
    </lineage>
</organism>
<reference evidence="2" key="1">
    <citation type="submission" date="2020-02" db="EMBL/GenBank/DDBJ databases">
        <authorList>
            <person name="Meier V. D."/>
        </authorList>
    </citation>
    <scope>NUCLEOTIDE SEQUENCE</scope>
    <source>
        <strain evidence="2">AVDCRST_MAG55</strain>
    </source>
</reference>
<dbReference type="AlphaFoldDB" id="A0A6J4PJS0"/>
<gene>
    <name evidence="2" type="ORF">AVDCRST_MAG55-1800</name>
</gene>